<dbReference type="AlphaFoldDB" id="A0A9Q1RPI8"/>
<gene>
    <name evidence="3" type="ORF">K7X08_008009</name>
</gene>
<keyword evidence="4" id="KW-1185">Reference proteome</keyword>
<evidence type="ECO:0000259" key="2">
    <source>
        <dbReference type="Pfam" id="PF03061"/>
    </source>
</evidence>
<protein>
    <recommendedName>
        <fullName evidence="2">Thioesterase domain-containing protein</fullName>
    </recommendedName>
</protein>
<evidence type="ECO:0000313" key="4">
    <source>
        <dbReference type="Proteomes" id="UP001152561"/>
    </source>
</evidence>
<comment type="similarity">
    <text evidence="1">Belongs to the thioesterase PaaI family.</text>
</comment>
<accession>A0A9Q1RPI8</accession>
<dbReference type="PANTHER" id="PTHR21660">
    <property type="entry name" value="THIOESTERASE SUPERFAMILY MEMBER-RELATED"/>
    <property type="match status" value="1"/>
</dbReference>
<proteinExistence type="inferred from homology"/>
<reference evidence="4" key="1">
    <citation type="journal article" date="2023" name="Proc. Natl. Acad. Sci. U.S.A.">
        <title>Genomic and structural basis for evolution of tropane alkaloid biosynthesis.</title>
        <authorList>
            <person name="Wanga Y.-J."/>
            <person name="Taina T."/>
            <person name="Yua J.-Y."/>
            <person name="Lia J."/>
            <person name="Xua B."/>
            <person name="Chenc J."/>
            <person name="D'Auriad J.C."/>
            <person name="Huanga J.-P."/>
            <person name="Huanga S.-X."/>
        </authorList>
    </citation>
    <scope>NUCLEOTIDE SEQUENCE [LARGE SCALE GENOMIC DNA]</scope>
    <source>
        <strain evidence="4">cv. KIB-2019</strain>
    </source>
</reference>
<feature type="domain" description="Thioesterase" evidence="2">
    <location>
        <begin position="86"/>
        <end position="162"/>
    </location>
</feature>
<dbReference type="Gene3D" id="3.10.129.10">
    <property type="entry name" value="Hotdog Thioesterase"/>
    <property type="match status" value="1"/>
</dbReference>
<comment type="caution">
    <text evidence="3">The sequence shown here is derived from an EMBL/GenBank/DDBJ whole genome shotgun (WGS) entry which is preliminary data.</text>
</comment>
<sequence length="214" mass="23778">MDENRSAPTLLESKNTVISEKLSADSIIKVNGFLKSMGVFNLTFPTQYDTKDSFSELTRNFIKVQHIHRGKISCIVSVKPPIINFYGSLHGGAIGAVAVRVATACARTIVGKDKELFLGELSISYLSGAPRDAEVIVNASVIRSGRNLSVVTVDFRLKDSEKLIYISHATFYHMPQPEAKTFCWLRDQISHNVEGLRSFINFIRIEKSSAVLLE</sequence>
<organism evidence="3 4">
    <name type="scientific">Anisodus acutangulus</name>
    <dbReference type="NCBI Taxonomy" id="402998"/>
    <lineage>
        <taxon>Eukaryota</taxon>
        <taxon>Viridiplantae</taxon>
        <taxon>Streptophyta</taxon>
        <taxon>Embryophyta</taxon>
        <taxon>Tracheophyta</taxon>
        <taxon>Spermatophyta</taxon>
        <taxon>Magnoliopsida</taxon>
        <taxon>eudicotyledons</taxon>
        <taxon>Gunneridae</taxon>
        <taxon>Pentapetalae</taxon>
        <taxon>asterids</taxon>
        <taxon>lamiids</taxon>
        <taxon>Solanales</taxon>
        <taxon>Solanaceae</taxon>
        <taxon>Solanoideae</taxon>
        <taxon>Hyoscyameae</taxon>
        <taxon>Anisodus</taxon>
    </lineage>
</organism>
<dbReference type="Proteomes" id="UP001152561">
    <property type="component" value="Unassembled WGS sequence"/>
</dbReference>
<dbReference type="GO" id="GO:0047617">
    <property type="term" value="F:fatty acyl-CoA hydrolase activity"/>
    <property type="evidence" value="ECO:0007669"/>
    <property type="project" value="InterPro"/>
</dbReference>
<dbReference type="SUPFAM" id="SSF54637">
    <property type="entry name" value="Thioesterase/thiol ester dehydrase-isomerase"/>
    <property type="match status" value="1"/>
</dbReference>
<dbReference type="InterPro" id="IPR006683">
    <property type="entry name" value="Thioestr_dom"/>
</dbReference>
<dbReference type="OrthoDB" id="46529at2759"/>
<dbReference type="EMBL" id="JAJAGQ010000004">
    <property type="protein sequence ID" value="KAJ8565433.1"/>
    <property type="molecule type" value="Genomic_DNA"/>
</dbReference>
<dbReference type="Pfam" id="PF03061">
    <property type="entry name" value="4HBT"/>
    <property type="match status" value="1"/>
</dbReference>
<evidence type="ECO:0000256" key="1">
    <source>
        <dbReference type="ARBA" id="ARBA00008324"/>
    </source>
</evidence>
<dbReference type="PANTHER" id="PTHR21660:SF38">
    <property type="entry name" value="THIOESTERASE DOMAIN-CONTAINING PROTEIN"/>
    <property type="match status" value="1"/>
</dbReference>
<name>A0A9Q1RPI8_9SOLA</name>
<dbReference type="CDD" id="cd03443">
    <property type="entry name" value="PaaI_thioesterase"/>
    <property type="match status" value="1"/>
</dbReference>
<dbReference type="InterPro" id="IPR039298">
    <property type="entry name" value="ACOT13"/>
</dbReference>
<evidence type="ECO:0000313" key="3">
    <source>
        <dbReference type="EMBL" id="KAJ8565433.1"/>
    </source>
</evidence>
<dbReference type="InterPro" id="IPR029069">
    <property type="entry name" value="HotDog_dom_sf"/>
</dbReference>